<evidence type="ECO:0000313" key="3">
    <source>
        <dbReference type="EMBL" id="KAK0436491.1"/>
    </source>
</evidence>
<feature type="compositionally biased region" description="Basic residues" evidence="1">
    <location>
        <begin position="1"/>
        <end position="12"/>
    </location>
</feature>
<keyword evidence="2" id="KW-0812">Transmembrane</keyword>
<dbReference type="AlphaFoldDB" id="A0AA39J5H0"/>
<reference evidence="3" key="1">
    <citation type="submission" date="2023-06" db="EMBL/GenBank/DDBJ databases">
        <authorList>
            <consortium name="Lawrence Berkeley National Laboratory"/>
            <person name="Ahrendt S."/>
            <person name="Sahu N."/>
            <person name="Indic B."/>
            <person name="Wong-Bajracharya J."/>
            <person name="Merenyi Z."/>
            <person name="Ke H.-M."/>
            <person name="Monk M."/>
            <person name="Kocsube S."/>
            <person name="Drula E."/>
            <person name="Lipzen A."/>
            <person name="Balint B."/>
            <person name="Henrissat B."/>
            <person name="Andreopoulos B."/>
            <person name="Martin F.M."/>
            <person name="Harder C.B."/>
            <person name="Rigling D."/>
            <person name="Ford K.L."/>
            <person name="Foster G.D."/>
            <person name="Pangilinan J."/>
            <person name="Papanicolaou A."/>
            <person name="Barry K."/>
            <person name="LaButti K."/>
            <person name="Viragh M."/>
            <person name="Koriabine M."/>
            <person name="Yan M."/>
            <person name="Riley R."/>
            <person name="Champramary S."/>
            <person name="Plett K.L."/>
            <person name="Tsai I.J."/>
            <person name="Slot J."/>
            <person name="Sipos G."/>
            <person name="Plett J."/>
            <person name="Nagy L.G."/>
            <person name="Grigoriev I.V."/>
        </authorList>
    </citation>
    <scope>NUCLEOTIDE SEQUENCE</scope>
    <source>
        <strain evidence="3">CCBAS 213</strain>
    </source>
</reference>
<name>A0AA39J5H0_ARMTA</name>
<protein>
    <submittedName>
        <fullName evidence="3">Uncharacterized protein</fullName>
    </submittedName>
</protein>
<sequence length="200" mass="22505">MSTRRLLPRHSTTRSLLQEASSRHSISHISPPSPESNSSGPPTPASYAAVYDQAEYRYESPPPVLAPIQGGRRDSLGVAERHYIHQPQPYYQQDCESRSRGVERRLERRFGPTNIESGGVSYMTFSPLSLSCCCCSLYMYQHPHHRHAQLSYYPLVVYLLLTGPCLYSCVIVQCGMWYISNGSNNRFAYSSASVLKPVIV</sequence>
<dbReference type="Proteomes" id="UP001175211">
    <property type="component" value="Unassembled WGS sequence"/>
</dbReference>
<organism evidence="3 4">
    <name type="scientific">Armillaria tabescens</name>
    <name type="common">Ringless honey mushroom</name>
    <name type="synonym">Agaricus tabescens</name>
    <dbReference type="NCBI Taxonomy" id="1929756"/>
    <lineage>
        <taxon>Eukaryota</taxon>
        <taxon>Fungi</taxon>
        <taxon>Dikarya</taxon>
        <taxon>Basidiomycota</taxon>
        <taxon>Agaricomycotina</taxon>
        <taxon>Agaricomycetes</taxon>
        <taxon>Agaricomycetidae</taxon>
        <taxon>Agaricales</taxon>
        <taxon>Marasmiineae</taxon>
        <taxon>Physalacriaceae</taxon>
        <taxon>Desarmillaria</taxon>
    </lineage>
</organism>
<feature type="transmembrane region" description="Helical" evidence="2">
    <location>
        <begin position="119"/>
        <end position="140"/>
    </location>
</feature>
<proteinExistence type="predicted"/>
<gene>
    <name evidence="3" type="ORF">EV420DRAFT_236829</name>
</gene>
<accession>A0AA39J5H0</accession>
<feature type="transmembrane region" description="Helical" evidence="2">
    <location>
        <begin position="152"/>
        <end position="179"/>
    </location>
</feature>
<dbReference type="EMBL" id="JAUEPS010000125">
    <property type="protein sequence ID" value="KAK0436491.1"/>
    <property type="molecule type" value="Genomic_DNA"/>
</dbReference>
<feature type="compositionally biased region" description="Low complexity" evidence="1">
    <location>
        <begin position="23"/>
        <end position="40"/>
    </location>
</feature>
<keyword evidence="2" id="KW-0472">Membrane</keyword>
<keyword evidence="2" id="KW-1133">Transmembrane helix</keyword>
<feature type="region of interest" description="Disordered" evidence="1">
    <location>
        <begin position="1"/>
        <end position="46"/>
    </location>
</feature>
<keyword evidence="4" id="KW-1185">Reference proteome</keyword>
<evidence type="ECO:0000313" key="4">
    <source>
        <dbReference type="Proteomes" id="UP001175211"/>
    </source>
</evidence>
<dbReference type="RefSeq" id="XP_060322294.1">
    <property type="nucleotide sequence ID" value="XM_060481337.1"/>
</dbReference>
<evidence type="ECO:0000256" key="1">
    <source>
        <dbReference type="SAM" id="MobiDB-lite"/>
    </source>
</evidence>
<dbReference type="GeneID" id="85364885"/>
<evidence type="ECO:0000256" key="2">
    <source>
        <dbReference type="SAM" id="Phobius"/>
    </source>
</evidence>
<comment type="caution">
    <text evidence="3">The sequence shown here is derived from an EMBL/GenBank/DDBJ whole genome shotgun (WGS) entry which is preliminary data.</text>
</comment>